<evidence type="ECO:0000313" key="4">
    <source>
        <dbReference type="Proteomes" id="UP000034831"/>
    </source>
</evidence>
<feature type="signal peptide" evidence="2">
    <location>
        <begin position="1"/>
        <end position="26"/>
    </location>
</feature>
<keyword evidence="1" id="KW-0812">Transmembrane</keyword>
<feature type="chain" id="PRO_5002539244" evidence="2">
    <location>
        <begin position="27"/>
        <end position="224"/>
    </location>
</feature>
<keyword evidence="2" id="KW-0732">Signal</keyword>
<dbReference type="Proteomes" id="UP000034831">
    <property type="component" value="Unassembled WGS sequence"/>
</dbReference>
<comment type="caution">
    <text evidence="3">The sequence shown here is derived from an EMBL/GenBank/DDBJ whole genome shotgun (WGS) entry which is preliminary data.</text>
</comment>
<dbReference type="Pfam" id="PF18895">
    <property type="entry name" value="T4SS_pilin"/>
    <property type="match status" value="1"/>
</dbReference>
<keyword evidence="1" id="KW-1133">Transmembrane helix</keyword>
<sequence>MKKVLLVSALFLLALVFFLHPGNVGAGCFPPNPNTGLCDSGAACPPGSGFGFCCDNISECGGVVNPGNQQFGCSWSGSSCVVGVSNCDPTTGYLPDPSFCAKFSSAASCNGKMGSCIAPGSPNANDPTCKNGTGINTAIGCIPITDPNLFIGFILRWAIGIGGGIAFLLIVYSAFMIMTSQGNPERLKAGQELLTSAIAGLIMLIFSVFILNIIGVNILGIFKQ</sequence>
<name>A0A0G1QUV0_9BACT</name>
<evidence type="ECO:0000256" key="1">
    <source>
        <dbReference type="SAM" id="Phobius"/>
    </source>
</evidence>
<dbReference type="InterPro" id="IPR043993">
    <property type="entry name" value="T4SS_pilin"/>
</dbReference>
<organism evidence="3 4">
    <name type="scientific">Candidatus Woesebacteria bacterium GW2011_GWF2_46_8</name>
    <dbReference type="NCBI Taxonomy" id="1618604"/>
    <lineage>
        <taxon>Bacteria</taxon>
        <taxon>Candidatus Woeseibacteriota</taxon>
    </lineage>
</organism>
<accession>A0A0G1QUV0</accession>
<dbReference type="EMBL" id="LCNC01000010">
    <property type="protein sequence ID" value="KKU48741.1"/>
    <property type="molecule type" value="Genomic_DNA"/>
</dbReference>
<feature type="transmembrane region" description="Helical" evidence="1">
    <location>
        <begin position="149"/>
        <end position="172"/>
    </location>
</feature>
<dbReference type="PROSITE" id="PS51257">
    <property type="entry name" value="PROKAR_LIPOPROTEIN"/>
    <property type="match status" value="1"/>
</dbReference>
<dbReference type="AlphaFoldDB" id="A0A0G1QUV0"/>
<protein>
    <submittedName>
        <fullName evidence="3">Uncharacterized protein</fullName>
    </submittedName>
</protein>
<evidence type="ECO:0000256" key="2">
    <source>
        <dbReference type="SAM" id="SignalP"/>
    </source>
</evidence>
<evidence type="ECO:0000313" key="3">
    <source>
        <dbReference type="EMBL" id="KKU48741.1"/>
    </source>
</evidence>
<gene>
    <name evidence="3" type="ORF">UX67_C0010G0002</name>
</gene>
<reference evidence="3 4" key="1">
    <citation type="journal article" date="2015" name="Nature">
        <title>rRNA introns, odd ribosomes, and small enigmatic genomes across a large radiation of phyla.</title>
        <authorList>
            <person name="Brown C.T."/>
            <person name="Hug L.A."/>
            <person name="Thomas B.C."/>
            <person name="Sharon I."/>
            <person name="Castelle C.J."/>
            <person name="Singh A."/>
            <person name="Wilkins M.J."/>
            <person name="Williams K.H."/>
            <person name="Banfield J.F."/>
        </authorList>
    </citation>
    <scope>NUCLEOTIDE SEQUENCE [LARGE SCALE GENOMIC DNA]</scope>
</reference>
<proteinExistence type="predicted"/>
<feature type="transmembrane region" description="Helical" evidence="1">
    <location>
        <begin position="193"/>
        <end position="222"/>
    </location>
</feature>
<keyword evidence="1" id="KW-0472">Membrane</keyword>